<feature type="region of interest" description="Disordered" evidence="1">
    <location>
        <begin position="37"/>
        <end position="60"/>
    </location>
</feature>
<sequence>MEEPKMGLKKPTSFVKSDPAIRTERKPRTEEIKNYRDSAAAVRNPGGSKGEVKGGEEPHPVTTIHLEGEKFVCEGGDDGYGG</sequence>
<dbReference type="EMBL" id="LXQA010578533">
    <property type="protein sequence ID" value="MCI60267.1"/>
    <property type="molecule type" value="Genomic_DNA"/>
</dbReference>
<feature type="non-terminal residue" evidence="2">
    <location>
        <position position="82"/>
    </location>
</feature>
<organism evidence="2 3">
    <name type="scientific">Trifolium medium</name>
    <dbReference type="NCBI Taxonomy" id="97028"/>
    <lineage>
        <taxon>Eukaryota</taxon>
        <taxon>Viridiplantae</taxon>
        <taxon>Streptophyta</taxon>
        <taxon>Embryophyta</taxon>
        <taxon>Tracheophyta</taxon>
        <taxon>Spermatophyta</taxon>
        <taxon>Magnoliopsida</taxon>
        <taxon>eudicotyledons</taxon>
        <taxon>Gunneridae</taxon>
        <taxon>Pentapetalae</taxon>
        <taxon>rosids</taxon>
        <taxon>fabids</taxon>
        <taxon>Fabales</taxon>
        <taxon>Fabaceae</taxon>
        <taxon>Papilionoideae</taxon>
        <taxon>50 kb inversion clade</taxon>
        <taxon>NPAAA clade</taxon>
        <taxon>Hologalegina</taxon>
        <taxon>IRL clade</taxon>
        <taxon>Trifolieae</taxon>
        <taxon>Trifolium</taxon>
    </lineage>
</organism>
<keyword evidence="3" id="KW-1185">Reference proteome</keyword>
<evidence type="ECO:0000313" key="3">
    <source>
        <dbReference type="Proteomes" id="UP000265520"/>
    </source>
</evidence>
<evidence type="ECO:0000313" key="2">
    <source>
        <dbReference type="EMBL" id="MCI60267.1"/>
    </source>
</evidence>
<name>A0A392TIK5_9FABA</name>
<dbReference type="AlphaFoldDB" id="A0A392TIK5"/>
<reference evidence="2 3" key="1">
    <citation type="journal article" date="2018" name="Front. Plant Sci.">
        <title>Red Clover (Trifolium pratense) and Zigzag Clover (T. medium) - A Picture of Genomic Similarities and Differences.</title>
        <authorList>
            <person name="Dluhosova J."/>
            <person name="Istvanek J."/>
            <person name="Nedelnik J."/>
            <person name="Repkova J."/>
        </authorList>
    </citation>
    <scope>NUCLEOTIDE SEQUENCE [LARGE SCALE GENOMIC DNA]</scope>
    <source>
        <strain evidence="3">cv. 10/8</strain>
        <tissue evidence="2">Leaf</tissue>
    </source>
</reference>
<protein>
    <submittedName>
        <fullName evidence="2">Uncharacterized protein</fullName>
    </submittedName>
</protein>
<feature type="compositionally biased region" description="Basic and acidic residues" evidence="1">
    <location>
        <begin position="50"/>
        <end position="59"/>
    </location>
</feature>
<proteinExistence type="predicted"/>
<accession>A0A392TIK5</accession>
<comment type="caution">
    <text evidence="2">The sequence shown here is derived from an EMBL/GenBank/DDBJ whole genome shotgun (WGS) entry which is preliminary data.</text>
</comment>
<feature type="region of interest" description="Disordered" evidence="1">
    <location>
        <begin position="1"/>
        <end position="25"/>
    </location>
</feature>
<dbReference type="Proteomes" id="UP000265520">
    <property type="component" value="Unassembled WGS sequence"/>
</dbReference>
<evidence type="ECO:0000256" key="1">
    <source>
        <dbReference type="SAM" id="MobiDB-lite"/>
    </source>
</evidence>